<dbReference type="AlphaFoldDB" id="A0A9N9F4Y8"/>
<protein>
    <submittedName>
        <fullName evidence="1">16823_t:CDS:1</fullName>
    </submittedName>
</protein>
<gene>
    <name evidence="1" type="ORF">RFULGI_LOCUS2852</name>
</gene>
<dbReference type="Gene3D" id="3.10.120.10">
    <property type="entry name" value="Cytochrome b5-like heme/steroid binding domain"/>
    <property type="match status" value="1"/>
</dbReference>
<name>A0A9N9F4Y8_9GLOM</name>
<accession>A0A9N9F4Y8</accession>
<proteinExistence type="predicted"/>
<evidence type="ECO:0000313" key="2">
    <source>
        <dbReference type="Proteomes" id="UP000789396"/>
    </source>
</evidence>
<reference evidence="1" key="1">
    <citation type="submission" date="2021-06" db="EMBL/GenBank/DDBJ databases">
        <authorList>
            <person name="Kallberg Y."/>
            <person name="Tangrot J."/>
            <person name="Rosling A."/>
        </authorList>
    </citation>
    <scope>NUCLEOTIDE SEQUENCE</scope>
    <source>
        <strain evidence="1">IN212</strain>
    </source>
</reference>
<dbReference type="EMBL" id="CAJVPZ010002300">
    <property type="protein sequence ID" value="CAG8510010.1"/>
    <property type="molecule type" value="Genomic_DNA"/>
</dbReference>
<dbReference type="Proteomes" id="UP000789396">
    <property type="component" value="Unassembled WGS sequence"/>
</dbReference>
<sequence length="62" mass="7190">MQLNKIHSKNSFDMDVLTPIDQPLDTLEDLTRDEIDSLNDWHGHFAAKYQHVGNLVNDRDVL</sequence>
<evidence type="ECO:0000313" key="1">
    <source>
        <dbReference type="EMBL" id="CAG8510010.1"/>
    </source>
</evidence>
<comment type="caution">
    <text evidence="1">The sequence shown here is derived from an EMBL/GenBank/DDBJ whole genome shotgun (WGS) entry which is preliminary data.</text>
</comment>
<dbReference type="OrthoDB" id="547796at2759"/>
<keyword evidence="2" id="KW-1185">Reference proteome</keyword>
<dbReference type="InterPro" id="IPR036400">
    <property type="entry name" value="Cyt_B5-like_heme/steroid_sf"/>
</dbReference>
<organism evidence="1 2">
    <name type="scientific">Racocetra fulgida</name>
    <dbReference type="NCBI Taxonomy" id="60492"/>
    <lineage>
        <taxon>Eukaryota</taxon>
        <taxon>Fungi</taxon>
        <taxon>Fungi incertae sedis</taxon>
        <taxon>Mucoromycota</taxon>
        <taxon>Glomeromycotina</taxon>
        <taxon>Glomeromycetes</taxon>
        <taxon>Diversisporales</taxon>
        <taxon>Gigasporaceae</taxon>
        <taxon>Racocetra</taxon>
    </lineage>
</organism>